<dbReference type="InterPro" id="IPR011545">
    <property type="entry name" value="DEAD/DEAH_box_helicase_dom"/>
</dbReference>
<dbReference type="InterPro" id="IPR027417">
    <property type="entry name" value="P-loop_NTPase"/>
</dbReference>
<dbReference type="Gene3D" id="3.40.50.300">
    <property type="entry name" value="P-loop containing nucleotide triphosphate hydrolases"/>
    <property type="match status" value="1"/>
</dbReference>
<reference evidence="5 6" key="1">
    <citation type="submission" date="2021-06" db="EMBL/GenBank/DDBJ databases">
        <authorList>
            <person name="Palmer J.M."/>
        </authorList>
    </citation>
    <scope>NUCLEOTIDE SEQUENCE [LARGE SCALE GENOMIC DNA]</scope>
    <source>
        <strain evidence="5 6">GA_2019</strain>
        <tissue evidence="5">Muscle</tissue>
    </source>
</reference>
<dbReference type="InterPro" id="IPR014001">
    <property type="entry name" value="Helicase_ATP-bd"/>
</dbReference>
<comment type="caution">
    <text evidence="5">The sequence shown here is derived from an EMBL/GenBank/DDBJ whole genome shotgun (WGS) entry which is preliminary data.</text>
</comment>
<keyword evidence="2 5" id="KW-0347">Helicase</keyword>
<dbReference type="PROSITE" id="PS51192">
    <property type="entry name" value="HELICASE_ATP_BIND_1"/>
    <property type="match status" value="1"/>
</dbReference>
<evidence type="ECO:0000313" key="6">
    <source>
        <dbReference type="Proteomes" id="UP001476798"/>
    </source>
</evidence>
<dbReference type="Pfam" id="PF00270">
    <property type="entry name" value="DEAD"/>
    <property type="match status" value="1"/>
</dbReference>
<organism evidence="5 6">
    <name type="scientific">Goodea atripinnis</name>
    <dbReference type="NCBI Taxonomy" id="208336"/>
    <lineage>
        <taxon>Eukaryota</taxon>
        <taxon>Metazoa</taxon>
        <taxon>Chordata</taxon>
        <taxon>Craniata</taxon>
        <taxon>Vertebrata</taxon>
        <taxon>Euteleostomi</taxon>
        <taxon>Actinopterygii</taxon>
        <taxon>Neopterygii</taxon>
        <taxon>Teleostei</taxon>
        <taxon>Neoteleostei</taxon>
        <taxon>Acanthomorphata</taxon>
        <taxon>Ovalentaria</taxon>
        <taxon>Atherinomorphae</taxon>
        <taxon>Cyprinodontiformes</taxon>
        <taxon>Goodeidae</taxon>
        <taxon>Goodea</taxon>
    </lineage>
</organism>
<keyword evidence="3" id="KW-0812">Transmembrane</keyword>
<keyword evidence="3" id="KW-0472">Membrane</keyword>
<gene>
    <name evidence="5" type="primary">DDX53</name>
    <name evidence="5" type="ORF">GOODEAATRI_012020</name>
</gene>
<evidence type="ECO:0000256" key="1">
    <source>
        <dbReference type="ARBA" id="ARBA00022801"/>
    </source>
</evidence>
<evidence type="ECO:0000259" key="4">
    <source>
        <dbReference type="PROSITE" id="PS51192"/>
    </source>
</evidence>
<sequence length="99" mass="11574">MLVLTPTRELALQIETECNKYRYKGYKSICIYGGGDRRGQINLVKSGVDIVIATPGRLNDLQMNELINLHSVTYLVTFWFICTFVFSRHFFLSFFVFFF</sequence>
<evidence type="ECO:0000256" key="3">
    <source>
        <dbReference type="SAM" id="Phobius"/>
    </source>
</evidence>
<keyword evidence="3" id="KW-1133">Transmembrane helix</keyword>
<name>A0ABV0NA11_9TELE</name>
<proteinExistence type="predicted"/>
<keyword evidence="2 5" id="KW-0547">Nucleotide-binding</keyword>
<keyword evidence="2 5" id="KW-0067">ATP-binding</keyword>
<dbReference type="Proteomes" id="UP001476798">
    <property type="component" value="Unassembled WGS sequence"/>
</dbReference>
<evidence type="ECO:0000313" key="5">
    <source>
        <dbReference type="EMBL" id="MEQ2168214.1"/>
    </source>
</evidence>
<feature type="transmembrane region" description="Helical" evidence="3">
    <location>
        <begin position="72"/>
        <end position="98"/>
    </location>
</feature>
<evidence type="ECO:0000256" key="2">
    <source>
        <dbReference type="ARBA" id="ARBA00022806"/>
    </source>
</evidence>
<dbReference type="EMBL" id="JAHRIO010030741">
    <property type="protein sequence ID" value="MEQ2168214.1"/>
    <property type="molecule type" value="Genomic_DNA"/>
</dbReference>
<dbReference type="GO" id="GO:0004386">
    <property type="term" value="F:helicase activity"/>
    <property type="evidence" value="ECO:0007669"/>
    <property type="project" value="UniProtKB-KW"/>
</dbReference>
<dbReference type="SUPFAM" id="SSF52540">
    <property type="entry name" value="P-loop containing nucleoside triphosphate hydrolases"/>
    <property type="match status" value="1"/>
</dbReference>
<protein>
    <submittedName>
        <fullName evidence="5">ATP-dependent RNA helicase ddx53</fullName>
    </submittedName>
</protein>
<keyword evidence="6" id="KW-1185">Reference proteome</keyword>
<feature type="domain" description="Helicase ATP-binding" evidence="4">
    <location>
        <begin position="1"/>
        <end position="76"/>
    </location>
</feature>
<keyword evidence="1" id="KW-0378">Hydrolase</keyword>
<dbReference type="PANTHER" id="PTHR47958">
    <property type="entry name" value="ATP-DEPENDENT RNA HELICASE DBP3"/>
    <property type="match status" value="1"/>
</dbReference>
<accession>A0ABV0NA11</accession>